<keyword evidence="3" id="KW-1185">Reference proteome</keyword>
<dbReference type="InterPro" id="IPR004860">
    <property type="entry name" value="LAGLIDADG_dom"/>
</dbReference>
<proteinExistence type="predicted"/>
<evidence type="ECO:0000313" key="3">
    <source>
        <dbReference type="Proteomes" id="UP001234495"/>
    </source>
</evidence>
<dbReference type="Pfam" id="PF03161">
    <property type="entry name" value="LAGLIDADG_2"/>
    <property type="match status" value="1"/>
</dbReference>
<dbReference type="InterPro" id="IPR027434">
    <property type="entry name" value="Homing_endonucl"/>
</dbReference>
<comment type="caution">
    <text evidence="2">The sequence shown here is derived from an EMBL/GenBank/DDBJ whole genome shotgun (WGS) entry which is preliminary data.</text>
</comment>
<dbReference type="EMBL" id="JAUSUD010000012">
    <property type="protein sequence ID" value="MDQ0231461.1"/>
    <property type="molecule type" value="Genomic_DNA"/>
</dbReference>
<feature type="domain" description="Homing endonuclease LAGLIDADG" evidence="1">
    <location>
        <begin position="14"/>
        <end position="183"/>
    </location>
</feature>
<dbReference type="Proteomes" id="UP001234495">
    <property type="component" value="Unassembled WGS sequence"/>
</dbReference>
<sequence>MEFLNVLNNKEKGILLASIIGDGEITKIYKGSRRKNNSYREHFSPKQLEYRMWKCEQLSNYLYITNRSQTLRSKSLPLFTDLYPYFYDKDGLKHIPPKLLEHCTSIYFLIVLYLDDGSLILSKRINKRKKLIYLMPSIAFYLQCYRKDELEILQKFILQTFQYELKLNKRNDGYGYILKMTKTRDVYKFLNTVKKAMHHCRSMKYKFDWEYRFHIEKEKLQALYPDYHVIESNSTRFKNYTNEEITKLIALKQLAYTDDEIAKELGRSYWSIVYKIKELRKNGLL</sequence>
<dbReference type="Gene3D" id="3.10.28.10">
    <property type="entry name" value="Homing endonucleases"/>
    <property type="match status" value="2"/>
</dbReference>
<reference evidence="2 3" key="1">
    <citation type="submission" date="2023-07" db="EMBL/GenBank/DDBJ databases">
        <title>Genomic Encyclopedia of Type Strains, Phase IV (KMG-IV): sequencing the most valuable type-strain genomes for metagenomic binning, comparative biology and taxonomic classification.</title>
        <authorList>
            <person name="Goeker M."/>
        </authorList>
    </citation>
    <scope>NUCLEOTIDE SEQUENCE [LARGE SCALE GENOMIC DNA]</scope>
    <source>
        <strain evidence="2 3">DSM 29005</strain>
    </source>
</reference>
<organism evidence="2 3">
    <name type="scientific">Metabacillus malikii</name>
    <dbReference type="NCBI Taxonomy" id="1504265"/>
    <lineage>
        <taxon>Bacteria</taxon>
        <taxon>Bacillati</taxon>
        <taxon>Bacillota</taxon>
        <taxon>Bacilli</taxon>
        <taxon>Bacillales</taxon>
        <taxon>Bacillaceae</taxon>
        <taxon>Metabacillus</taxon>
    </lineage>
</organism>
<name>A0ABT9ZGP3_9BACI</name>
<accession>A0ABT9ZGP3</accession>
<gene>
    <name evidence="2" type="ORF">J2S19_002744</name>
</gene>
<protein>
    <submittedName>
        <fullName evidence="2">Uncharacterized protein YcgL (UPF0745 family)</fullName>
    </submittedName>
</protein>
<evidence type="ECO:0000313" key="2">
    <source>
        <dbReference type="EMBL" id="MDQ0231461.1"/>
    </source>
</evidence>
<evidence type="ECO:0000259" key="1">
    <source>
        <dbReference type="Pfam" id="PF03161"/>
    </source>
</evidence>
<dbReference type="SUPFAM" id="SSF55608">
    <property type="entry name" value="Homing endonucleases"/>
    <property type="match status" value="1"/>
</dbReference>